<evidence type="ECO:0000256" key="1">
    <source>
        <dbReference type="SAM" id="Phobius"/>
    </source>
</evidence>
<keyword evidence="1" id="KW-0472">Membrane</keyword>
<dbReference type="AlphaFoldDB" id="A0AAJ6AY09"/>
<reference evidence="2" key="1">
    <citation type="submission" date="2023-03" db="EMBL/GenBank/DDBJ databases">
        <title>Andean soil-derived lignocellulolytic bacterial consortium as a source of novel taxa and putative plastic-active enzymes.</title>
        <authorList>
            <person name="Diaz-Garcia L."/>
            <person name="Chuvochina M."/>
            <person name="Feuerriegel G."/>
            <person name="Bunk B."/>
            <person name="Sproer C."/>
            <person name="Streit W.R."/>
            <person name="Rodriguez L.M."/>
            <person name="Overmann J."/>
            <person name="Jimenez D.J."/>
        </authorList>
    </citation>
    <scope>NUCLEOTIDE SEQUENCE</scope>
    <source>
        <strain evidence="2">MAG 4196</strain>
    </source>
</reference>
<gene>
    <name evidence="2" type="ORF">P0Y65_12790</name>
</gene>
<keyword evidence="1" id="KW-0812">Transmembrane</keyword>
<sequence>MSVTSPILTGLKCRCPRCGEGKLFAGYLKVAPSCSACGLDFKFADSGDGPAIFVIFLVAPLVIVLALIVGAVFNPAPYVHLILWIPTTLILSLLLLPPFKGVMVALQYRHDAHEGHQ</sequence>
<accession>A0AAJ6AY09</accession>
<organism evidence="2 3">
    <name type="scientific">Candidatus Devosia phytovorans</name>
    <dbReference type="NCBI Taxonomy" id="3121372"/>
    <lineage>
        <taxon>Bacteria</taxon>
        <taxon>Pseudomonadati</taxon>
        <taxon>Pseudomonadota</taxon>
        <taxon>Alphaproteobacteria</taxon>
        <taxon>Hyphomicrobiales</taxon>
        <taxon>Devosiaceae</taxon>
        <taxon>Devosia</taxon>
    </lineage>
</organism>
<feature type="transmembrane region" description="Helical" evidence="1">
    <location>
        <begin position="51"/>
        <end position="73"/>
    </location>
</feature>
<name>A0AAJ6AY09_9HYPH</name>
<dbReference type="InterPro" id="IPR009325">
    <property type="entry name" value="DUF983"/>
</dbReference>
<evidence type="ECO:0000313" key="3">
    <source>
        <dbReference type="Proteomes" id="UP001217476"/>
    </source>
</evidence>
<evidence type="ECO:0000313" key="2">
    <source>
        <dbReference type="EMBL" id="WEK03080.1"/>
    </source>
</evidence>
<dbReference type="Pfam" id="PF06170">
    <property type="entry name" value="DUF983"/>
    <property type="match status" value="1"/>
</dbReference>
<dbReference type="EMBL" id="CP119312">
    <property type="protein sequence ID" value="WEK03080.1"/>
    <property type="molecule type" value="Genomic_DNA"/>
</dbReference>
<dbReference type="Proteomes" id="UP001217476">
    <property type="component" value="Chromosome"/>
</dbReference>
<feature type="transmembrane region" description="Helical" evidence="1">
    <location>
        <begin position="79"/>
        <end position="99"/>
    </location>
</feature>
<proteinExistence type="predicted"/>
<protein>
    <submittedName>
        <fullName evidence="2">DUF983 domain-containing protein</fullName>
    </submittedName>
</protein>
<keyword evidence="1" id="KW-1133">Transmembrane helix</keyword>